<dbReference type="InterPro" id="IPR012677">
    <property type="entry name" value="Nucleotide-bd_a/b_plait_sf"/>
</dbReference>
<feature type="compositionally biased region" description="Gly residues" evidence="4">
    <location>
        <begin position="42"/>
        <end position="53"/>
    </location>
</feature>
<dbReference type="GO" id="GO:0003723">
    <property type="term" value="F:RNA binding"/>
    <property type="evidence" value="ECO:0007669"/>
    <property type="project" value="UniProtKB-UniRule"/>
</dbReference>
<dbReference type="SUPFAM" id="SSF54928">
    <property type="entry name" value="RNA-binding domain, RBD"/>
    <property type="match status" value="1"/>
</dbReference>
<dbReference type="InterPro" id="IPR000504">
    <property type="entry name" value="RRM_dom"/>
</dbReference>
<dbReference type="Pfam" id="PF00076">
    <property type="entry name" value="RRM_1"/>
    <property type="match status" value="1"/>
</dbReference>
<reference evidence="6" key="1">
    <citation type="journal article" date="2023" name="Nat. Commun.">
        <title>Diploid and tetraploid genomes of Acorus and the evolution of monocots.</title>
        <authorList>
            <person name="Ma L."/>
            <person name="Liu K.W."/>
            <person name="Li Z."/>
            <person name="Hsiao Y.Y."/>
            <person name="Qi Y."/>
            <person name="Fu T."/>
            <person name="Tang G.D."/>
            <person name="Zhang D."/>
            <person name="Sun W.H."/>
            <person name="Liu D.K."/>
            <person name="Li Y."/>
            <person name="Chen G.Z."/>
            <person name="Liu X.D."/>
            <person name="Liao X.Y."/>
            <person name="Jiang Y.T."/>
            <person name="Yu X."/>
            <person name="Hao Y."/>
            <person name="Huang J."/>
            <person name="Zhao X.W."/>
            <person name="Ke S."/>
            <person name="Chen Y.Y."/>
            <person name="Wu W.L."/>
            <person name="Hsu J.L."/>
            <person name="Lin Y.F."/>
            <person name="Huang M.D."/>
            <person name="Li C.Y."/>
            <person name="Huang L."/>
            <person name="Wang Z.W."/>
            <person name="Zhao X."/>
            <person name="Zhong W.Y."/>
            <person name="Peng D.H."/>
            <person name="Ahmad S."/>
            <person name="Lan S."/>
            <person name="Zhang J.S."/>
            <person name="Tsai W.C."/>
            <person name="Van de Peer Y."/>
            <person name="Liu Z.J."/>
        </authorList>
    </citation>
    <scope>NUCLEOTIDE SEQUENCE</scope>
    <source>
        <strain evidence="6">CP</strain>
    </source>
</reference>
<evidence type="ECO:0000313" key="6">
    <source>
        <dbReference type="EMBL" id="KAK1315682.1"/>
    </source>
</evidence>
<accession>A0AAV9EU26</accession>
<dbReference type="InterPro" id="IPR035979">
    <property type="entry name" value="RBD_domain_sf"/>
</dbReference>
<dbReference type="AlphaFoldDB" id="A0AAV9EU26"/>
<evidence type="ECO:0000256" key="3">
    <source>
        <dbReference type="PROSITE-ProRule" id="PRU00176"/>
    </source>
</evidence>
<dbReference type="PANTHER" id="PTHR48033:SF4">
    <property type="entry name" value="OS08G0320100 PROTEIN"/>
    <property type="match status" value="1"/>
</dbReference>
<keyword evidence="6" id="KW-0687">Ribonucleoprotein</keyword>
<feature type="compositionally biased region" description="Gly residues" evidence="4">
    <location>
        <begin position="1"/>
        <end position="23"/>
    </location>
</feature>
<keyword evidence="7" id="KW-1185">Reference proteome</keyword>
<feature type="region of interest" description="Disordered" evidence="4">
    <location>
        <begin position="1"/>
        <end position="54"/>
    </location>
</feature>
<dbReference type="GO" id="GO:1990904">
    <property type="term" value="C:ribonucleoprotein complex"/>
    <property type="evidence" value="ECO:0007669"/>
    <property type="project" value="UniProtKB-KW"/>
</dbReference>
<evidence type="ECO:0000256" key="2">
    <source>
        <dbReference type="ARBA" id="ARBA00023242"/>
    </source>
</evidence>
<dbReference type="EMBL" id="JAUJYO010000005">
    <property type="protein sequence ID" value="KAK1315682.1"/>
    <property type="molecule type" value="Genomic_DNA"/>
</dbReference>
<evidence type="ECO:0000256" key="4">
    <source>
        <dbReference type="SAM" id="MobiDB-lite"/>
    </source>
</evidence>
<dbReference type="PROSITE" id="PS50102">
    <property type="entry name" value="RRM"/>
    <property type="match status" value="1"/>
</dbReference>
<keyword evidence="3" id="KW-0694">RNA-binding</keyword>
<dbReference type="GO" id="GO:0005654">
    <property type="term" value="C:nucleoplasm"/>
    <property type="evidence" value="ECO:0007669"/>
    <property type="project" value="TreeGrafter"/>
</dbReference>
<sequence length="117" mass="12248">MAGGGRRGRSAEGGGGGNAGRNGGWQRVVVAAEGGRTESRMRGGGGGSDGGEGFLRDLVEIKRTIPKGSVQSDFKTKKIFVGGIPPTATDDEFKDHFSTYGKVVDHQIIRDHSTSRS</sequence>
<protein>
    <submittedName>
        <fullName evidence="6">Heterogeneous nuclear ribonucleoprotein 1</fullName>
    </submittedName>
</protein>
<dbReference type="GO" id="GO:0000785">
    <property type="term" value="C:chromatin"/>
    <property type="evidence" value="ECO:0007669"/>
    <property type="project" value="TreeGrafter"/>
</dbReference>
<dbReference type="Gene3D" id="3.30.70.330">
    <property type="match status" value="1"/>
</dbReference>
<evidence type="ECO:0000313" key="7">
    <source>
        <dbReference type="Proteomes" id="UP001180020"/>
    </source>
</evidence>
<organism evidence="6 7">
    <name type="scientific">Acorus calamus</name>
    <name type="common">Sweet flag</name>
    <dbReference type="NCBI Taxonomy" id="4465"/>
    <lineage>
        <taxon>Eukaryota</taxon>
        <taxon>Viridiplantae</taxon>
        <taxon>Streptophyta</taxon>
        <taxon>Embryophyta</taxon>
        <taxon>Tracheophyta</taxon>
        <taxon>Spermatophyta</taxon>
        <taxon>Magnoliopsida</taxon>
        <taxon>Liliopsida</taxon>
        <taxon>Acoraceae</taxon>
        <taxon>Acorus</taxon>
    </lineage>
</organism>
<evidence type="ECO:0000256" key="1">
    <source>
        <dbReference type="ARBA" id="ARBA00004123"/>
    </source>
</evidence>
<dbReference type="GO" id="GO:0010468">
    <property type="term" value="P:regulation of gene expression"/>
    <property type="evidence" value="ECO:0007669"/>
    <property type="project" value="TreeGrafter"/>
</dbReference>
<keyword evidence="2" id="KW-0539">Nucleus</keyword>
<evidence type="ECO:0000259" key="5">
    <source>
        <dbReference type="PROSITE" id="PS50102"/>
    </source>
</evidence>
<gene>
    <name evidence="6" type="primary">RNP1</name>
    <name evidence="6" type="ORF">QJS10_CPA05g02000</name>
</gene>
<proteinExistence type="predicted"/>
<feature type="domain" description="RRM" evidence="5">
    <location>
        <begin position="77"/>
        <end position="117"/>
    </location>
</feature>
<comment type="caution">
    <text evidence="6">The sequence shown here is derived from an EMBL/GenBank/DDBJ whole genome shotgun (WGS) entry which is preliminary data.</text>
</comment>
<dbReference type="PANTHER" id="PTHR48033">
    <property type="entry name" value="RNA-BINDING (RRM/RBD/RNP MOTIFS) FAMILY PROTEIN"/>
    <property type="match status" value="1"/>
</dbReference>
<name>A0AAV9EU26_ACOCL</name>
<dbReference type="Proteomes" id="UP001180020">
    <property type="component" value="Unassembled WGS sequence"/>
</dbReference>
<reference evidence="6" key="2">
    <citation type="submission" date="2023-06" db="EMBL/GenBank/DDBJ databases">
        <authorList>
            <person name="Ma L."/>
            <person name="Liu K.-W."/>
            <person name="Li Z."/>
            <person name="Hsiao Y.-Y."/>
            <person name="Qi Y."/>
            <person name="Fu T."/>
            <person name="Tang G."/>
            <person name="Zhang D."/>
            <person name="Sun W.-H."/>
            <person name="Liu D.-K."/>
            <person name="Li Y."/>
            <person name="Chen G.-Z."/>
            <person name="Liu X.-D."/>
            <person name="Liao X.-Y."/>
            <person name="Jiang Y.-T."/>
            <person name="Yu X."/>
            <person name="Hao Y."/>
            <person name="Huang J."/>
            <person name="Zhao X.-W."/>
            <person name="Ke S."/>
            <person name="Chen Y.-Y."/>
            <person name="Wu W.-L."/>
            <person name="Hsu J.-L."/>
            <person name="Lin Y.-F."/>
            <person name="Huang M.-D."/>
            <person name="Li C.-Y."/>
            <person name="Huang L."/>
            <person name="Wang Z.-W."/>
            <person name="Zhao X."/>
            <person name="Zhong W.-Y."/>
            <person name="Peng D.-H."/>
            <person name="Ahmad S."/>
            <person name="Lan S."/>
            <person name="Zhang J.-S."/>
            <person name="Tsai W.-C."/>
            <person name="Van De Peer Y."/>
            <person name="Liu Z.-J."/>
        </authorList>
    </citation>
    <scope>NUCLEOTIDE SEQUENCE</scope>
    <source>
        <strain evidence="6">CP</strain>
        <tissue evidence="6">Leaves</tissue>
    </source>
</reference>
<comment type="subcellular location">
    <subcellularLocation>
        <location evidence="1">Nucleus</location>
    </subcellularLocation>
</comment>